<dbReference type="RefSeq" id="WP_380973281.1">
    <property type="nucleotide sequence ID" value="NZ_JBHTEF010000001.1"/>
</dbReference>
<evidence type="ECO:0000313" key="2">
    <source>
        <dbReference type="EMBL" id="MFC7580817.1"/>
    </source>
</evidence>
<proteinExistence type="predicted"/>
<keyword evidence="3" id="KW-1185">Reference proteome</keyword>
<dbReference type="Gene3D" id="3.10.290.10">
    <property type="entry name" value="RNA-binding S4 domain"/>
    <property type="match status" value="1"/>
</dbReference>
<organism evidence="2 3">
    <name type="scientific">Schaalia naturae</name>
    <dbReference type="NCBI Taxonomy" id="635203"/>
    <lineage>
        <taxon>Bacteria</taxon>
        <taxon>Bacillati</taxon>
        <taxon>Actinomycetota</taxon>
        <taxon>Actinomycetes</taxon>
        <taxon>Actinomycetales</taxon>
        <taxon>Actinomycetaceae</taxon>
        <taxon>Schaalia</taxon>
    </lineage>
</organism>
<keyword evidence="1" id="KW-0694">RNA-binding</keyword>
<dbReference type="InterPro" id="IPR036986">
    <property type="entry name" value="S4_RNA-bd_sf"/>
</dbReference>
<name>A0ABW2SL11_9ACTO</name>
<gene>
    <name evidence="2" type="ORF">ACFQWG_06350</name>
</gene>
<dbReference type="Proteomes" id="UP001596527">
    <property type="component" value="Unassembled WGS sequence"/>
</dbReference>
<accession>A0ABW2SL11</accession>
<sequence>MGDERGSGTSGGEAVPGVGVTGVIRLGQFLKLAGLAEDGAQAREIVRGGDVSVNGAPEARRGRQLSAGDLIEVATPAGVLRARVTSA</sequence>
<dbReference type="CDD" id="cd00165">
    <property type="entry name" value="S4"/>
    <property type="match status" value="1"/>
</dbReference>
<comment type="caution">
    <text evidence="2">The sequence shown here is derived from an EMBL/GenBank/DDBJ whole genome shotgun (WGS) entry which is preliminary data.</text>
</comment>
<protein>
    <submittedName>
        <fullName evidence="2">RNA-binding S4 domain-containing protein</fullName>
    </submittedName>
</protein>
<dbReference type="Pfam" id="PF13275">
    <property type="entry name" value="S4_2"/>
    <property type="match status" value="1"/>
</dbReference>
<dbReference type="EMBL" id="JBHTEF010000001">
    <property type="protein sequence ID" value="MFC7580817.1"/>
    <property type="molecule type" value="Genomic_DNA"/>
</dbReference>
<evidence type="ECO:0000313" key="3">
    <source>
        <dbReference type="Proteomes" id="UP001596527"/>
    </source>
</evidence>
<dbReference type="SUPFAM" id="SSF55174">
    <property type="entry name" value="Alpha-L RNA-binding motif"/>
    <property type="match status" value="1"/>
</dbReference>
<reference evidence="3" key="1">
    <citation type="journal article" date="2019" name="Int. J. Syst. Evol. Microbiol.">
        <title>The Global Catalogue of Microorganisms (GCM) 10K type strain sequencing project: providing services to taxonomists for standard genome sequencing and annotation.</title>
        <authorList>
            <consortium name="The Broad Institute Genomics Platform"/>
            <consortium name="The Broad Institute Genome Sequencing Center for Infectious Disease"/>
            <person name="Wu L."/>
            <person name="Ma J."/>
        </authorList>
    </citation>
    <scope>NUCLEOTIDE SEQUENCE [LARGE SCALE GENOMIC DNA]</scope>
    <source>
        <strain evidence="3">CCUG 56698</strain>
    </source>
</reference>
<dbReference type="PROSITE" id="PS50889">
    <property type="entry name" value="S4"/>
    <property type="match status" value="1"/>
</dbReference>
<evidence type="ECO:0000256" key="1">
    <source>
        <dbReference type="PROSITE-ProRule" id="PRU00182"/>
    </source>
</evidence>